<name>A0A9W6PV12_9ACTN</name>
<accession>A0A9W6PV12</accession>
<dbReference type="AlphaFoldDB" id="A0A9W6PV12"/>
<comment type="caution">
    <text evidence="2">The sequence shown here is derived from an EMBL/GenBank/DDBJ whole genome shotgun (WGS) entry which is preliminary data.</text>
</comment>
<evidence type="ECO:0008006" key="4">
    <source>
        <dbReference type="Google" id="ProtNLM"/>
    </source>
</evidence>
<keyword evidence="1" id="KW-0732">Signal</keyword>
<dbReference type="RefSeq" id="WP_067915901.1">
    <property type="nucleotide sequence ID" value="NZ_BSRZ01000004.1"/>
</dbReference>
<evidence type="ECO:0000256" key="1">
    <source>
        <dbReference type="SAM" id="SignalP"/>
    </source>
</evidence>
<keyword evidence="3" id="KW-1185">Reference proteome</keyword>
<sequence length="379" mass="38353">MSVRTTGAGRAAGALRAAVPALAAGLMIAGAAPPAAAEEAPVGCSGGTGDTAALVRAIRAGGTIKLSPGCTYTLRRAYGPYSALPTITRNTAIEGRNATIAYTGWEPVRSFFDIGTADQARTGTPSAWPDVDALLGPAYAPPSVSMPKVDVPNGGLLGGAVSSIKEPGGLRRAGARGAAAEPAAPDRLRLEVRDLRLVARGGGPARAVTVRREARVSLVNTSLNSGDRRAGTAGARPGVEIVGEGDQRCVVRGDDRSFVMDVRSRAPGQDSVSTSDRSVELQATVTRESSWGGGTGSVLSLPLGALPWTDWPAAGIGAVDWAADGPGIGGLLALGLDDDMATDARSCPAWISGRQISVSPTTGPVQDGYECCAWTGGTG</sequence>
<evidence type="ECO:0000313" key="3">
    <source>
        <dbReference type="Proteomes" id="UP001165124"/>
    </source>
</evidence>
<dbReference type="Proteomes" id="UP001165124">
    <property type="component" value="Unassembled WGS sequence"/>
</dbReference>
<organism evidence="2 3">
    <name type="scientific">Actinomadura rubrobrunea</name>
    <dbReference type="NCBI Taxonomy" id="115335"/>
    <lineage>
        <taxon>Bacteria</taxon>
        <taxon>Bacillati</taxon>
        <taxon>Actinomycetota</taxon>
        <taxon>Actinomycetes</taxon>
        <taxon>Streptosporangiales</taxon>
        <taxon>Thermomonosporaceae</taxon>
        <taxon>Actinomadura</taxon>
    </lineage>
</organism>
<gene>
    <name evidence="2" type="ORF">Arub01_23760</name>
</gene>
<feature type="chain" id="PRO_5040791344" description="Secreted protein" evidence="1">
    <location>
        <begin position="24"/>
        <end position="379"/>
    </location>
</feature>
<dbReference type="EMBL" id="BSRZ01000004">
    <property type="protein sequence ID" value="GLW64132.1"/>
    <property type="molecule type" value="Genomic_DNA"/>
</dbReference>
<feature type="signal peptide" evidence="1">
    <location>
        <begin position="1"/>
        <end position="23"/>
    </location>
</feature>
<reference evidence="2" key="1">
    <citation type="submission" date="2023-02" db="EMBL/GenBank/DDBJ databases">
        <title>Actinomadura rubrobrunea NBRC 14622.</title>
        <authorList>
            <person name="Ichikawa N."/>
            <person name="Sato H."/>
            <person name="Tonouchi N."/>
        </authorList>
    </citation>
    <scope>NUCLEOTIDE SEQUENCE</scope>
    <source>
        <strain evidence="2">NBRC 14622</strain>
    </source>
</reference>
<protein>
    <recommendedName>
        <fullName evidence="4">Secreted protein</fullName>
    </recommendedName>
</protein>
<evidence type="ECO:0000313" key="2">
    <source>
        <dbReference type="EMBL" id="GLW64132.1"/>
    </source>
</evidence>
<proteinExistence type="predicted"/>